<dbReference type="PROSITE" id="PS50006">
    <property type="entry name" value="FHA_DOMAIN"/>
    <property type="match status" value="1"/>
</dbReference>
<feature type="compositionally biased region" description="Basic residues" evidence="1">
    <location>
        <begin position="98"/>
        <end position="124"/>
    </location>
</feature>
<proteinExistence type="predicted"/>
<feature type="compositionally biased region" description="Basic residues" evidence="1">
    <location>
        <begin position="80"/>
        <end position="90"/>
    </location>
</feature>
<dbReference type="Pfam" id="PF00498">
    <property type="entry name" value="FHA"/>
    <property type="match status" value="1"/>
</dbReference>
<protein>
    <submittedName>
        <fullName evidence="3">FHA domain-containing protein</fullName>
    </submittedName>
</protein>
<dbReference type="InterPro" id="IPR008984">
    <property type="entry name" value="SMAD_FHA_dom_sf"/>
</dbReference>
<evidence type="ECO:0000313" key="3">
    <source>
        <dbReference type="EMBL" id="RVU16939.1"/>
    </source>
</evidence>
<feature type="compositionally biased region" description="Basic and acidic residues" evidence="1">
    <location>
        <begin position="27"/>
        <end position="48"/>
    </location>
</feature>
<feature type="domain" description="FHA" evidence="2">
    <location>
        <begin position="157"/>
        <end position="207"/>
    </location>
</feature>
<dbReference type="OrthoDB" id="273564at2"/>
<dbReference type="SUPFAM" id="SSF49879">
    <property type="entry name" value="SMAD/FHA domain"/>
    <property type="match status" value="1"/>
</dbReference>
<evidence type="ECO:0000256" key="1">
    <source>
        <dbReference type="SAM" id="MobiDB-lite"/>
    </source>
</evidence>
<feature type="compositionally biased region" description="Basic and acidic residues" evidence="1">
    <location>
        <begin position="1"/>
        <end position="12"/>
    </location>
</feature>
<keyword evidence="4" id="KW-1185">Reference proteome</keyword>
<reference evidence="3 4" key="1">
    <citation type="submission" date="2019-01" db="EMBL/GenBank/DDBJ databases">
        <authorList>
            <person name="Chen W.-M."/>
        </authorList>
    </citation>
    <scope>NUCLEOTIDE SEQUENCE [LARGE SCALE GENOMIC DNA]</scope>
    <source>
        <strain evidence="3 4">TER-1</strain>
    </source>
</reference>
<accession>A0A437P3S2</accession>
<dbReference type="CDD" id="cd00060">
    <property type="entry name" value="FHA"/>
    <property type="match status" value="1"/>
</dbReference>
<evidence type="ECO:0000313" key="4">
    <source>
        <dbReference type="Proteomes" id="UP000286997"/>
    </source>
</evidence>
<comment type="caution">
    <text evidence="3">The sequence shown here is derived from an EMBL/GenBank/DDBJ whole genome shotgun (WGS) entry which is preliminary data.</text>
</comment>
<dbReference type="AlphaFoldDB" id="A0A437P3S2"/>
<feature type="region of interest" description="Disordered" evidence="1">
    <location>
        <begin position="1"/>
        <end position="124"/>
    </location>
</feature>
<dbReference type="EMBL" id="SACP01000014">
    <property type="protein sequence ID" value="RVU16939.1"/>
    <property type="molecule type" value="Genomic_DNA"/>
</dbReference>
<feature type="compositionally biased region" description="Basic residues" evidence="1">
    <location>
        <begin position="49"/>
        <end position="66"/>
    </location>
</feature>
<dbReference type="Proteomes" id="UP000286997">
    <property type="component" value="Unassembled WGS sequence"/>
</dbReference>
<name>A0A437P3S2_9HYPH</name>
<gene>
    <name evidence="3" type="ORF">EOE48_15900</name>
</gene>
<dbReference type="Gene3D" id="2.60.200.20">
    <property type="match status" value="1"/>
</dbReference>
<sequence>MGLRHPPPDARRRDRARTGRLGGGRDLGLRADRAEPAGDLRPCRGAEVRHRRRLRGARRVLVRRQPRAAGDRPARPAGGRAHRHRRRRRRDVPLRAGRGAHHRGAPPAGARHRPRHRPRRQRAHGRRAVIPTLRLTVTEPDSIPAQDRVRAVTGTALRIGREADNDWILTDPARRMSRHHCTIDFQGGVYVVIDTSANGVFHNDATRALGRGSSRILSDGDVLRFPGVTLAVALIEDSDARDAFRAVLPPRRGAPTAGAAAEPLDDLLAQPAASWGADPLDDTALPEAPDAGLPFGAGPFPSLSLATSAIDGSALSWSQERRAAPAPTQVQWSRLGVGDRSEAEHQAFSSSLPGQAVIPEDWDLDAPPPPALGAEIPSDWSDEAPEPPRPVAARLAPPGPVPIPVPASGDEALLLALVAALARIERALLGPDVGLMQGPAETVLRRLRATEPGLADRAIALIAERAAERIDAPSEDPMVSRQAATAPSRPGDDA</sequence>
<feature type="region of interest" description="Disordered" evidence="1">
    <location>
        <begin position="337"/>
        <end position="392"/>
    </location>
</feature>
<dbReference type="InterPro" id="IPR000253">
    <property type="entry name" value="FHA_dom"/>
</dbReference>
<evidence type="ECO:0000259" key="2">
    <source>
        <dbReference type="PROSITE" id="PS50006"/>
    </source>
</evidence>
<feature type="region of interest" description="Disordered" evidence="1">
    <location>
        <begin position="470"/>
        <end position="494"/>
    </location>
</feature>
<organism evidence="3 4">
    <name type="scientific">Methylobacterium oryzihabitans</name>
    <dbReference type="NCBI Taxonomy" id="2499852"/>
    <lineage>
        <taxon>Bacteria</taxon>
        <taxon>Pseudomonadati</taxon>
        <taxon>Pseudomonadota</taxon>
        <taxon>Alphaproteobacteria</taxon>
        <taxon>Hyphomicrobiales</taxon>
        <taxon>Methylobacteriaceae</taxon>
        <taxon>Methylobacterium</taxon>
    </lineage>
</organism>